<proteinExistence type="predicted"/>
<evidence type="ECO:0000313" key="3">
    <source>
        <dbReference type="Proteomes" id="UP000555828"/>
    </source>
</evidence>
<comment type="caution">
    <text evidence="2">The sequence shown here is derived from an EMBL/GenBank/DDBJ whole genome shotgun (WGS) entry which is preliminary data.</text>
</comment>
<dbReference type="PANTHER" id="PTHR43575:SF1">
    <property type="entry name" value="PROTEIN ABCI7, CHLOROPLASTIC"/>
    <property type="match status" value="1"/>
</dbReference>
<sequence length="374" mass="42735">MEKNLELFLDNEKAVVSAPKQFFEGDYTEKDLEKELSSIENKFVRKYILEKYSEYTKIGFPIWKRLKINSISLPEYKYEGYFKGIEEDLGLIDFEGTHRKYVLLSDIFSSMGEYIKVDKEKKVKVEYIDRITNDVYKVNGKLVLVRILKTKNFSNNTLRVMADDNAEVEIYNIHVSEENSFSVDNIFIIVEDKAQVKVRDIYIGEGKVAGYLGAKMNGNESNVDVKPYFLGSKSAIFDLQYLLRFVGFENKGSIKAEGALSDEAKVVFRGILDLKRGAKNSEAEEMERCILLSKDSKMEAIPSLLVDENEVTASHAASSAPLDEDAIFYLMSRGFNRKEAKSFILNGIFENLINELSVFGLEEVVKNALKKYIE</sequence>
<dbReference type="EMBL" id="JACHEX010000005">
    <property type="protein sequence ID" value="MBB6063311.1"/>
    <property type="molecule type" value="Genomic_DNA"/>
</dbReference>
<keyword evidence="3" id="KW-1185">Reference proteome</keyword>
<dbReference type="Pfam" id="PF01458">
    <property type="entry name" value="SUFBD_core"/>
    <property type="match status" value="1"/>
</dbReference>
<feature type="domain" description="SUF system FeS cluster assembly SufBD core" evidence="1">
    <location>
        <begin position="149"/>
        <end position="347"/>
    </location>
</feature>
<dbReference type="SUPFAM" id="SSF101960">
    <property type="entry name" value="Stabilizer of iron transporter SufD"/>
    <property type="match status" value="1"/>
</dbReference>
<evidence type="ECO:0000313" key="2">
    <source>
        <dbReference type="EMBL" id="MBB6063311.1"/>
    </source>
</evidence>
<organism evidence="2 3">
    <name type="scientific">Thermosipho japonicus</name>
    <dbReference type="NCBI Taxonomy" id="90323"/>
    <lineage>
        <taxon>Bacteria</taxon>
        <taxon>Thermotogati</taxon>
        <taxon>Thermotogota</taxon>
        <taxon>Thermotogae</taxon>
        <taxon>Thermotogales</taxon>
        <taxon>Fervidobacteriaceae</taxon>
        <taxon>Thermosipho</taxon>
    </lineage>
</organism>
<reference evidence="2 3" key="1">
    <citation type="submission" date="2020-08" db="EMBL/GenBank/DDBJ databases">
        <title>Genomic Encyclopedia of Type Strains, Phase IV (KMG-IV): sequencing the most valuable type-strain genomes for metagenomic binning, comparative biology and taxonomic classification.</title>
        <authorList>
            <person name="Goeker M."/>
        </authorList>
    </citation>
    <scope>NUCLEOTIDE SEQUENCE [LARGE SCALE GENOMIC DNA]</scope>
    <source>
        <strain evidence="2 3">DSM 13481</strain>
    </source>
</reference>
<dbReference type="InterPro" id="IPR037284">
    <property type="entry name" value="SUF_FeS_clus_asmbl_SufBD_sf"/>
</dbReference>
<accession>A0A841GVX4</accession>
<dbReference type="AlphaFoldDB" id="A0A841GVX4"/>
<gene>
    <name evidence="2" type="ORF">HNP65_001775</name>
</gene>
<dbReference type="RefSeq" id="WP_184619892.1">
    <property type="nucleotide sequence ID" value="NZ_JACHEX010000005.1"/>
</dbReference>
<evidence type="ECO:0000259" key="1">
    <source>
        <dbReference type="Pfam" id="PF01458"/>
    </source>
</evidence>
<dbReference type="InterPro" id="IPR055346">
    <property type="entry name" value="Fe-S_cluster_assembly_SufBD"/>
</dbReference>
<name>A0A841GVX4_9BACT</name>
<protein>
    <submittedName>
        <fullName evidence="2">Fe-S cluster assembly scaffold protein SufB</fullName>
    </submittedName>
</protein>
<dbReference type="GO" id="GO:0016226">
    <property type="term" value="P:iron-sulfur cluster assembly"/>
    <property type="evidence" value="ECO:0007669"/>
    <property type="project" value="InterPro"/>
</dbReference>
<dbReference type="PANTHER" id="PTHR43575">
    <property type="entry name" value="PROTEIN ABCI7, CHLOROPLASTIC"/>
    <property type="match status" value="1"/>
</dbReference>
<dbReference type="InterPro" id="IPR000825">
    <property type="entry name" value="SUF_FeS_clus_asmbl_SufBD_core"/>
</dbReference>
<dbReference type="Proteomes" id="UP000555828">
    <property type="component" value="Unassembled WGS sequence"/>
</dbReference>